<dbReference type="NCBIfam" id="NF038110">
    <property type="entry name" value="Lys_methyl_FliB"/>
    <property type="match status" value="1"/>
</dbReference>
<keyword evidence="1" id="KW-0489">Methyltransferase</keyword>
<name>A0A2V5JX21_9BACL</name>
<dbReference type="EMBL" id="QJVJ01000014">
    <property type="protein sequence ID" value="PYI51181.1"/>
    <property type="molecule type" value="Genomic_DNA"/>
</dbReference>
<keyword evidence="2" id="KW-1185">Reference proteome</keyword>
<dbReference type="AlphaFoldDB" id="A0A2V5JX21"/>
<sequence length="414" mass="48435">MAKKQMMLVPSYMRQFRCIGSDCEDTCCAGWKVDLDRETYKKYNVIREPELKKVVDKSVTRVRSNPTNERFAKIKIDQNNNSCPFLSAERLCSLQLHYGESYLSNTCASFPRVTNFVNDVMERSATMSCPEAARLALLNKDGIEFDEIEEEVLGKSLLHKRLTFSSPATKTKPEQFFWEIRIFTIQILQNRKYSVADRLVLLGMFYQKLNECIETKQLHMIEETIATFAVWIEDNALAETLRDIPSNTAIQMELLKELADERFFAGINSQRYFDSFATFLSGIEYTLTDPVEEIAIRYQDAYENYYKPFMQDKEYILENYLVNYVYKNLLPFGTYKTVYDEFVMLVLHYALIKMNLIGISRFYKEEFSIDHIITLIQSFSKTVEHNNVYLNHAHKLLVQNGYTTMAYMAILIKN</sequence>
<gene>
    <name evidence="1" type="ORF">DLM86_26200</name>
</gene>
<accession>A0A2V5JX21</accession>
<evidence type="ECO:0000313" key="2">
    <source>
        <dbReference type="Proteomes" id="UP000247476"/>
    </source>
</evidence>
<keyword evidence="1" id="KW-0808">Transferase</keyword>
<dbReference type="Proteomes" id="UP000247476">
    <property type="component" value="Unassembled WGS sequence"/>
</dbReference>
<dbReference type="OrthoDB" id="86584at2"/>
<reference evidence="1 2" key="1">
    <citation type="submission" date="2018-05" db="EMBL/GenBank/DDBJ databases">
        <title>Paenibacillus flagellatus sp. nov., isolated from selenium mineral soil.</title>
        <authorList>
            <person name="Dai X."/>
        </authorList>
    </citation>
    <scope>NUCLEOTIDE SEQUENCE [LARGE SCALE GENOMIC DNA]</scope>
    <source>
        <strain evidence="1 2">DXL2</strain>
    </source>
</reference>
<dbReference type="GO" id="GO:0032259">
    <property type="term" value="P:methylation"/>
    <property type="evidence" value="ECO:0007669"/>
    <property type="project" value="UniProtKB-KW"/>
</dbReference>
<protein>
    <submittedName>
        <fullName evidence="1">Lysine-N-methylase</fullName>
    </submittedName>
</protein>
<evidence type="ECO:0000313" key="1">
    <source>
        <dbReference type="EMBL" id="PYI51181.1"/>
    </source>
</evidence>
<comment type="caution">
    <text evidence="1">The sequence shown here is derived from an EMBL/GenBank/DDBJ whole genome shotgun (WGS) entry which is preliminary data.</text>
</comment>
<dbReference type="RefSeq" id="WP_110843025.1">
    <property type="nucleotide sequence ID" value="NZ_QJVJ01000014.1"/>
</dbReference>
<dbReference type="GO" id="GO:0008168">
    <property type="term" value="F:methyltransferase activity"/>
    <property type="evidence" value="ECO:0007669"/>
    <property type="project" value="UniProtKB-KW"/>
</dbReference>
<organism evidence="1 2">
    <name type="scientific">Paenibacillus flagellatus</name>
    <dbReference type="NCBI Taxonomy" id="2211139"/>
    <lineage>
        <taxon>Bacteria</taxon>
        <taxon>Bacillati</taxon>
        <taxon>Bacillota</taxon>
        <taxon>Bacilli</taxon>
        <taxon>Bacillales</taxon>
        <taxon>Paenibacillaceae</taxon>
        <taxon>Paenibacillus</taxon>
    </lineage>
</organism>
<proteinExistence type="predicted"/>